<organism evidence="1 2">
    <name type="scientific">Geomonas propionica</name>
    <dbReference type="NCBI Taxonomy" id="2798582"/>
    <lineage>
        <taxon>Bacteria</taxon>
        <taxon>Pseudomonadati</taxon>
        <taxon>Thermodesulfobacteriota</taxon>
        <taxon>Desulfuromonadia</taxon>
        <taxon>Geobacterales</taxon>
        <taxon>Geobacteraceae</taxon>
        <taxon>Geomonas</taxon>
    </lineage>
</organism>
<accession>A0ABS0YPM7</accession>
<comment type="caution">
    <text evidence="1">The sequence shown here is derived from an EMBL/GenBank/DDBJ whole genome shotgun (WGS) entry which is preliminary data.</text>
</comment>
<dbReference type="RefSeq" id="WP_199394387.1">
    <property type="nucleotide sequence ID" value="NZ_JAEMHK010000004.1"/>
</dbReference>
<proteinExistence type="predicted"/>
<reference evidence="1 2" key="1">
    <citation type="submission" date="2020-12" db="EMBL/GenBank/DDBJ databases">
        <title>Geomonas sp. Red259, isolated from paddy soil.</title>
        <authorList>
            <person name="Xu Z."/>
            <person name="Zhang Z."/>
            <person name="Masuda Y."/>
            <person name="Itoh H."/>
            <person name="Senoo K."/>
        </authorList>
    </citation>
    <scope>NUCLEOTIDE SEQUENCE [LARGE SCALE GENOMIC DNA]</scope>
    <source>
        <strain evidence="1 2">Red259</strain>
    </source>
</reference>
<evidence type="ECO:0000313" key="1">
    <source>
        <dbReference type="EMBL" id="MBJ6799870.1"/>
    </source>
</evidence>
<sequence>MTAILEMSKNKEAFGASTVTEYKFFIHGLPDFIQGRITEMPNAGNLPFLWEVSHFWAAKPEGHFYYPSSHEFGTFEEAYESMHAYLEGMTPHFKRNDNY</sequence>
<evidence type="ECO:0000313" key="2">
    <source>
        <dbReference type="Proteomes" id="UP000641025"/>
    </source>
</evidence>
<dbReference type="EMBL" id="JAEMHK010000004">
    <property type="protein sequence ID" value="MBJ6799870.1"/>
    <property type="molecule type" value="Genomic_DNA"/>
</dbReference>
<keyword evidence="2" id="KW-1185">Reference proteome</keyword>
<dbReference type="Proteomes" id="UP000641025">
    <property type="component" value="Unassembled WGS sequence"/>
</dbReference>
<name>A0ABS0YPM7_9BACT</name>
<gene>
    <name evidence="1" type="ORF">JFN90_06930</name>
</gene>
<protein>
    <submittedName>
        <fullName evidence="1">Uncharacterized protein</fullName>
    </submittedName>
</protein>